<evidence type="ECO:0000313" key="6">
    <source>
        <dbReference type="EMBL" id="KUF18653.1"/>
    </source>
</evidence>
<evidence type="ECO:0000259" key="5">
    <source>
        <dbReference type="PROSITE" id="PS50975"/>
    </source>
</evidence>
<dbReference type="STRING" id="1765722.AT728_06195"/>
<evidence type="ECO:0000256" key="2">
    <source>
        <dbReference type="ARBA" id="ARBA00022741"/>
    </source>
</evidence>
<proteinExistence type="predicted"/>
<dbReference type="Proteomes" id="UP000054804">
    <property type="component" value="Unassembled WGS sequence"/>
</dbReference>
<evidence type="ECO:0000256" key="3">
    <source>
        <dbReference type="ARBA" id="ARBA00022840"/>
    </source>
</evidence>
<evidence type="ECO:0000256" key="4">
    <source>
        <dbReference type="PROSITE-ProRule" id="PRU00409"/>
    </source>
</evidence>
<dbReference type="PANTHER" id="PTHR43585:SF2">
    <property type="entry name" value="ATP-GRASP ENZYME FSQD"/>
    <property type="match status" value="1"/>
</dbReference>
<keyword evidence="3 4" id="KW-0067">ATP-binding</keyword>
<dbReference type="Pfam" id="PF13535">
    <property type="entry name" value="ATP-grasp_4"/>
    <property type="match status" value="1"/>
</dbReference>
<keyword evidence="2 4" id="KW-0547">Nucleotide-binding</keyword>
<dbReference type="PANTHER" id="PTHR43585">
    <property type="entry name" value="FUMIPYRROLE BIOSYNTHESIS PROTEIN C"/>
    <property type="match status" value="1"/>
</dbReference>
<dbReference type="InterPro" id="IPR052032">
    <property type="entry name" value="ATP-dep_AA_Ligase"/>
</dbReference>
<dbReference type="GO" id="GO:0046872">
    <property type="term" value="F:metal ion binding"/>
    <property type="evidence" value="ECO:0007669"/>
    <property type="project" value="InterPro"/>
</dbReference>
<evidence type="ECO:0000256" key="1">
    <source>
        <dbReference type="ARBA" id="ARBA00022598"/>
    </source>
</evidence>
<gene>
    <name evidence="6" type="ORF">AT728_06195</name>
</gene>
<dbReference type="GO" id="GO:0005524">
    <property type="term" value="F:ATP binding"/>
    <property type="evidence" value="ECO:0007669"/>
    <property type="project" value="UniProtKB-UniRule"/>
</dbReference>
<dbReference type="EMBL" id="LOCL01000029">
    <property type="protein sequence ID" value="KUF18653.1"/>
    <property type="molecule type" value="Genomic_DNA"/>
</dbReference>
<evidence type="ECO:0000313" key="7">
    <source>
        <dbReference type="Proteomes" id="UP000054804"/>
    </source>
</evidence>
<dbReference type="InterPro" id="IPR013815">
    <property type="entry name" value="ATP_grasp_subdomain_1"/>
</dbReference>
<dbReference type="PROSITE" id="PS50975">
    <property type="entry name" value="ATP_GRASP"/>
    <property type="match status" value="1"/>
</dbReference>
<dbReference type="Gene3D" id="3.30.470.20">
    <property type="entry name" value="ATP-grasp fold, B domain"/>
    <property type="match status" value="1"/>
</dbReference>
<protein>
    <recommendedName>
        <fullName evidence="5">ATP-grasp domain-containing protein</fullName>
    </recommendedName>
</protein>
<feature type="domain" description="ATP-grasp" evidence="5">
    <location>
        <begin position="127"/>
        <end position="324"/>
    </location>
</feature>
<name>A0A0W7X731_9ACTN</name>
<organism evidence="6 7">
    <name type="scientific">Streptomyces silvensis</name>
    <dbReference type="NCBI Taxonomy" id="1765722"/>
    <lineage>
        <taxon>Bacteria</taxon>
        <taxon>Bacillati</taxon>
        <taxon>Actinomycetota</taxon>
        <taxon>Actinomycetes</taxon>
        <taxon>Kitasatosporales</taxon>
        <taxon>Streptomycetaceae</taxon>
        <taxon>Streptomyces</taxon>
    </lineage>
</organism>
<sequence length="428" mass="45952">MTALFSTRQHCGRTMTDRRHVLVVGTALAAELSTTYRTVDTSLLCHGSAGATPPGDFVCVRVVERDSEPAVWIDRAREIHSLLPVDRVVAFGESEQIVAAVIAEELRLPGHHGVDVVRSVADKLEMRERLADGALGTVAFAEAHDPLSVERFAYAHPGRRWLVKPAMGTGSRGVTELVDLRHSTAAFNRAREVANPVAGSRRVMVEEFISGRQLSVESLSEDGQHRVLAITQKYTDERTFAEVGHCVPAELSPEDTNAVGEYTCTVLDALRVHYGPTHTELVLGAAGRIDLIETHTRLGGHGIPHLVSAALGFDMHELAFAQLAGVPLLPRLPAAVPRATSAQAVWFGYAPVPGRVHSLRRRTEPEAHVEVLVSPGDEVTADMTRSSRVVAARASGATGAEAVRKASQAVLGTTVVIECSMTAQLLGP</sequence>
<dbReference type="GO" id="GO:0016874">
    <property type="term" value="F:ligase activity"/>
    <property type="evidence" value="ECO:0007669"/>
    <property type="project" value="UniProtKB-KW"/>
</dbReference>
<dbReference type="AlphaFoldDB" id="A0A0W7X731"/>
<reference evidence="6 7" key="1">
    <citation type="submission" date="2015-12" db="EMBL/GenBank/DDBJ databases">
        <title>Draft genome sequence of Streptomyces silvensis ATCC 53525, a producer of novel hormone antagonists.</title>
        <authorList>
            <person name="Johnston C.W."/>
            <person name="Li Y."/>
            <person name="Magarvey N.A."/>
        </authorList>
    </citation>
    <scope>NUCLEOTIDE SEQUENCE [LARGE SCALE GENOMIC DNA]</scope>
    <source>
        <strain evidence="6 7">ATCC 53525</strain>
    </source>
</reference>
<dbReference type="SUPFAM" id="SSF56059">
    <property type="entry name" value="Glutathione synthetase ATP-binding domain-like"/>
    <property type="match status" value="1"/>
</dbReference>
<keyword evidence="7" id="KW-1185">Reference proteome</keyword>
<dbReference type="Gene3D" id="3.30.1490.20">
    <property type="entry name" value="ATP-grasp fold, A domain"/>
    <property type="match status" value="1"/>
</dbReference>
<comment type="caution">
    <text evidence="6">The sequence shown here is derived from an EMBL/GenBank/DDBJ whole genome shotgun (WGS) entry which is preliminary data.</text>
</comment>
<dbReference type="Gene3D" id="3.40.50.20">
    <property type="match status" value="1"/>
</dbReference>
<accession>A0A0W7X731</accession>
<dbReference type="InterPro" id="IPR011761">
    <property type="entry name" value="ATP-grasp"/>
</dbReference>
<keyword evidence="1" id="KW-0436">Ligase</keyword>